<dbReference type="RefSeq" id="XP_020899406.1">
    <property type="nucleotide sequence ID" value="XM_021043747.2"/>
</dbReference>
<dbReference type="GO" id="GO:0000978">
    <property type="term" value="F:RNA polymerase II cis-regulatory region sequence-specific DNA binding"/>
    <property type="evidence" value="ECO:0007669"/>
    <property type="project" value="TreeGrafter"/>
</dbReference>
<evidence type="ECO:0000256" key="2">
    <source>
        <dbReference type="ARBA" id="ARBA00022771"/>
    </source>
</evidence>
<dbReference type="PROSITE" id="PS00031">
    <property type="entry name" value="NUCLEAR_REC_DBD_1"/>
    <property type="match status" value="1"/>
</dbReference>
<feature type="domain" description="Nuclear receptor" evidence="10">
    <location>
        <begin position="11"/>
        <end position="88"/>
    </location>
</feature>
<dbReference type="GO" id="GO:0071376">
    <property type="term" value="P:cellular response to corticotropin-releasing hormone stimulus"/>
    <property type="evidence" value="ECO:0007669"/>
    <property type="project" value="TreeGrafter"/>
</dbReference>
<dbReference type="PRINTS" id="PR00047">
    <property type="entry name" value="STROIDFINGER"/>
</dbReference>
<dbReference type="Proteomes" id="UP000887567">
    <property type="component" value="Unplaced"/>
</dbReference>
<comment type="similarity">
    <text evidence="9">Belongs to the nuclear hormone receptor family.</text>
</comment>
<evidence type="ECO:0000256" key="8">
    <source>
        <dbReference type="ARBA" id="ARBA00023242"/>
    </source>
</evidence>
<evidence type="ECO:0000256" key="9">
    <source>
        <dbReference type="RuleBase" id="RU004334"/>
    </source>
</evidence>
<evidence type="ECO:0000256" key="5">
    <source>
        <dbReference type="ARBA" id="ARBA00023125"/>
    </source>
</evidence>
<evidence type="ECO:0000256" key="7">
    <source>
        <dbReference type="ARBA" id="ARBA00023170"/>
    </source>
</evidence>
<dbReference type="PROSITE" id="PS51030">
    <property type="entry name" value="NUCLEAR_REC_DBD_2"/>
    <property type="match status" value="1"/>
</dbReference>
<dbReference type="Gene3D" id="1.10.565.10">
    <property type="entry name" value="Retinoid X Receptor"/>
    <property type="match status" value="1"/>
</dbReference>
<reference evidence="12" key="1">
    <citation type="submission" date="2022-11" db="UniProtKB">
        <authorList>
            <consortium name="EnsemblMetazoa"/>
        </authorList>
    </citation>
    <scope>IDENTIFICATION</scope>
</reference>
<dbReference type="GO" id="GO:0005634">
    <property type="term" value="C:nucleus"/>
    <property type="evidence" value="ECO:0007669"/>
    <property type="project" value="UniProtKB-SubCell"/>
</dbReference>
<dbReference type="GO" id="GO:0000981">
    <property type="term" value="F:DNA-binding transcription factor activity, RNA polymerase II-specific"/>
    <property type="evidence" value="ECO:0007669"/>
    <property type="project" value="TreeGrafter"/>
</dbReference>
<evidence type="ECO:0000313" key="13">
    <source>
        <dbReference type="Proteomes" id="UP000887567"/>
    </source>
</evidence>
<dbReference type="Gene3D" id="3.30.50.10">
    <property type="entry name" value="Erythroid Transcription Factor GATA-1, subunit A"/>
    <property type="match status" value="1"/>
</dbReference>
<dbReference type="OrthoDB" id="5799427at2759"/>
<dbReference type="GO" id="GO:0008270">
    <property type="term" value="F:zinc ion binding"/>
    <property type="evidence" value="ECO:0007669"/>
    <property type="project" value="UniProtKB-KW"/>
</dbReference>
<dbReference type="PROSITE" id="PS51843">
    <property type="entry name" value="NR_LBD"/>
    <property type="match status" value="1"/>
</dbReference>
<accession>A0A913X6W8</accession>
<keyword evidence="6 9" id="KW-0804">Transcription</keyword>
<feature type="domain" description="NR LBD" evidence="11">
    <location>
        <begin position="112"/>
        <end position="341"/>
    </location>
</feature>
<dbReference type="CDD" id="cd06930">
    <property type="entry name" value="NR_LBD_F2"/>
    <property type="match status" value="1"/>
</dbReference>
<dbReference type="SMART" id="SM00399">
    <property type="entry name" value="ZnF_C4"/>
    <property type="match status" value="1"/>
</dbReference>
<dbReference type="EnsemblMetazoa" id="XM_021043747.2">
    <property type="protein sequence ID" value="XP_020899406.1"/>
    <property type="gene ID" value="LOC110238100"/>
</dbReference>
<dbReference type="GO" id="GO:0035259">
    <property type="term" value="F:nuclear glucocorticoid receptor binding"/>
    <property type="evidence" value="ECO:0007669"/>
    <property type="project" value="TreeGrafter"/>
</dbReference>
<dbReference type="SMART" id="SM00430">
    <property type="entry name" value="HOLI"/>
    <property type="match status" value="1"/>
</dbReference>
<dbReference type="InterPro" id="IPR001723">
    <property type="entry name" value="Nuclear_hrmn_rcpt"/>
</dbReference>
<keyword evidence="4 9" id="KW-0805">Transcription regulation</keyword>
<evidence type="ECO:0000313" key="12">
    <source>
        <dbReference type="EnsemblMetazoa" id="XP_020899406.1"/>
    </source>
</evidence>
<dbReference type="InterPro" id="IPR001628">
    <property type="entry name" value="Znf_hrmn_rcpt"/>
</dbReference>
<dbReference type="SUPFAM" id="SSF57716">
    <property type="entry name" value="Glucocorticoid receptor-like (DNA-binding domain)"/>
    <property type="match status" value="1"/>
</dbReference>
<keyword evidence="13" id="KW-1185">Reference proteome</keyword>
<evidence type="ECO:0000256" key="1">
    <source>
        <dbReference type="ARBA" id="ARBA00022723"/>
    </source>
</evidence>
<evidence type="ECO:0000259" key="10">
    <source>
        <dbReference type="PROSITE" id="PS51030"/>
    </source>
</evidence>
<evidence type="ECO:0008006" key="14">
    <source>
        <dbReference type="Google" id="ProtNLM"/>
    </source>
</evidence>
<proteinExistence type="inferred from homology"/>
<keyword evidence="1 9" id="KW-0479">Metal-binding</keyword>
<dbReference type="SUPFAM" id="SSF48508">
    <property type="entry name" value="Nuclear receptor ligand-binding domain"/>
    <property type="match status" value="1"/>
</dbReference>
<dbReference type="Pfam" id="PF00104">
    <property type="entry name" value="Hormone_recep"/>
    <property type="match status" value="1"/>
</dbReference>
<keyword evidence="2 9" id="KW-0863">Zinc-finger</keyword>
<organism evidence="12 13">
    <name type="scientific">Exaiptasia diaphana</name>
    <name type="common">Tropical sea anemone</name>
    <name type="synonym">Aiptasia pulchella</name>
    <dbReference type="NCBI Taxonomy" id="2652724"/>
    <lineage>
        <taxon>Eukaryota</taxon>
        <taxon>Metazoa</taxon>
        <taxon>Cnidaria</taxon>
        <taxon>Anthozoa</taxon>
        <taxon>Hexacorallia</taxon>
        <taxon>Actiniaria</taxon>
        <taxon>Aiptasiidae</taxon>
        <taxon>Exaiptasia</taxon>
    </lineage>
</organism>
<dbReference type="CDD" id="cd06916">
    <property type="entry name" value="NR_DBD_like"/>
    <property type="match status" value="1"/>
</dbReference>
<dbReference type="InterPro" id="IPR000536">
    <property type="entry name" value="Nucl_hrmn_rcpt_lig-bd"/>
</dbReference>
<dbReference type="InterPro" id="IPR013088">
    <property type="entry name" value="Znf_NHR/GATA"/>
</dbReference>
<dbReference type="Pfam" id="PF00105">
    <property type="entry name" value="zf-C4"/>
    <property type="match status" value="1"/>
</dbReference>
<dbReference type="PRINTS" id="PR00398">
    <property type="entry name" value="STRDHORMONER"/>
</dbReference>
<comment type="subcellular location">
    <subcellularLocation>
        <location evidence="9">Nucleus</location>
    </subcellularLocation>
</comment>
<keyword evidence="3 9" id="KW-0862">Zinc</keyword>
<keyword evidence="7 9" id="KW-0675">Receptor</keyword>
<keyword evidence="5 9" id="KW-0238">DNA-binding</keyword>
<sequence>MEPQQHGVCGDEKCGVCGDVSSGYHYGAETCEGCKSFFKRTIHRGHINRYTCGNAQTCVIDKKTRAKCQACRLQKCFDIGMVEQGIRKEKKRGGRSFYPLRTELPVDKNKPEESVLLDELMASNPCIVPQGEPIEKFLESLQEGKNAVLQRTSNAITKELHVIVEWAKQVPGFSKLSQHDQMILLTAAGMELIVFRVIFRSIPYTNQVYLNSTTLLERQLCYKVFNTEIVDMILDVVERLKALGLDKVEYACLMSILLADPENPGLESKKDVETLRTSFLSGLEHHITTKYPQQPQRFAKILLRLPGLRDVCTKGYGFFVLVRSKLEGEVPMSTLMKEMFECART</sequence>
<dbReference type="GeneID" id="110238100"/>
<evidence type="ECO:0000256" key="6">
    <source>
        <dbReference type="ARBA" id="ARBA00023163"/>
    </source>
</evidence>
<evidence type="ECO:0000256" key="3">
    <source>
        <dbReference type="ARBA" id="ARBA00022833"/>
    </source>
</evidence>
<dbReference type="OMA" id="RTIMKNQ"/>
<evidence type="ECO:0000256" key="4">
    <source>
        <dbReference type="ARBA" id="ARBA00023015"/>
    </source>
</evidence>
<keyword evidence="8 9" id="KW-0539">Nucleus</keyword>
<dbReference type="InterPro" id="IPR035500">
    <property type="entry name" value="NHR-like_dom_sf"/>
</dbReference>
<evidence type="ECO:0000259" key="11">
    <source>
        <dbReference type="PROSITE" id="PS51843"/>
    </source>
</evidence>
<dbReference type="AlphaFoldDB" id="A0A913X6W8"/>
<dbReference type="GO" id="GO:0005667">
    <property type="term" value="C:transcription regulator complex"/>
    <property type="evidence" value="ECO:0007669"/>
    <property type="project" value="TreeGrafter"/>
</dbReference>
<dbReference type="PANTHER" id="PTHR24085">
    <property type="entry name" value="NUCLEAR HORMONE RECEPTOR"/>
    <property type="match status" value="1"/>
</dbReference>
<dbReference type="PANTHER" id="PTHR24085:SF9">
    <property type="match status" value="1"/>
</dbReference>
<dbReference type="KEGG" id="epa:110238100"/>
<name>A0A913X6W8_EXADI</name>
<protein>
    <recommendedName>
        <fullName evidence="14">Retinoid X receptor</fullName>
    </recommendedName>
</protein>